<dbReference type="PANTHER" id="PTHR12835:SF5">
    <property type="entry name" value="BIOTIN--PROTEIN LIGASE"/>
    <property type="match status" value="1"/>
</dbReference>
<evidence type="ECO:0000313" key="3">
    <source>
        <dbReference type="EMBL" id="SEP80679.1"/>
    </source>
</evidence>
<dbReference type="FunCoup" id="A0A1H9AVN2">
    <property type="interactions" value="413"/>
</dbReference>
<evidence type="ECO:0000259" key="2">
    <source>
        <dbReference type="PROSITE" id="PS51733"/>
    </source>
</evidence>
<evidence type="ECO:0000256" key="1">
    <source>
        <dbReference type="ARBA" id="ARBA00022598"/>
    </source>
</evidence>
<dbReference type="InParanoid" id="A0A1H9AVN2"/>
<gene>
    <name evidence="3" type="ORF">SAMN05444359_102241</name>
</gene>
<accession>A0A1H9AVN2</accession>
<dbReference type="GO" id="GO:0004077">
    <property type="term" value="F:biotin--[biotin carboxyl-carrier protein] ligase activity"/>
    <property type="evidence" value="ECO:0007669"/>
    <property type="project" value="InterPro"/>
</dbReference>
<dbReference type="RefSeq" id="WP_175489231.1">
    <property type="nucleotide sequence ID" value="NZ_FOFB01000002.1"/>
</dbReference>
<dbReference type="Gene3D" id="3.30.930.10">
    <property type="entry name" value="Bira Bifunctional Protein, Domain 2"/>
    <property type="match status" value="1"/>
</dbReference>
<dbReference type="GO" id="GO:0005737">
    <property type="term" value="C:cytoplasm"/>
    <property type="evidence" value="ECO:0007669"/>
    <property type="project" value="TreeGrafter"/>
</dbReference>
<dbReference type="Proteomes" id="UP000199021">
    <property type="component" value="Unassembled WGS sequence"/>
</dbReference>
<dbReference type="InterPro" id="IPR045864">
    <property type="entry name" value="aa-tRNA-synth_II/BPL/LPL"/>
</dbReference>
<keyword evidence="1 3" id="KW-0436">Ligase</keyword>
<keyword evidence="4" id="KW-1185">Reference proteome</keyword>
<dbReference type="SUPFAM" id="SSF55681">
    <property type="entry name" value="Class II aaRS and biotin synthetases"/>
    <property type="match status" value="1"/>
</dbReference>
<dbReference type="InterPro" id="IPR004408">
    <property type="entry name" value="Biotin_CoA_COase_ligase"/>
</dbReference>
<name>A0A1H9AVN2_9BACT</name>
<dbReference type="Pfam" id="PF03099">
    <property type="entry name" value="BPL_LplA_LipB"/>
    <property type="match status" value="1"/>
</dbReference>
<dbReference type="PANTHER" id="PTHR12835">
    <property type="entry name" value="BIOTIN PROTEIN LIGASE"/>
    <property type="match status" value="1"/>
</dbReference>
<dbReference type="AlphaFoldDB" id="A0A1H9AVN2"/>
<sequence length="257" mass="28545">MNTKLFPKVARWYDTLASTNETAILNINAGKGADAGAVYWTEEQSKGRGQGSNRWHATPAANLTISIVAYPNHLPVDRLFALTQLTGLAVADTVRHFLPERAAEVRLKWPNDVYVGKQKIAGILVQNGLRGSQISWSVFGIGLNVNEKNFPQELKTTATSLRLLAGTDFDRETVANQLFSAFSKAYELTSPARLPELDQAYHQSLYLKNIPAPYRNTETGEHFTAIIRGVAPTGQLRLEMSDGREQLFSLREIGFLR</sequence>
<proteinExistence type="predicted"/>
<dbReference type="PROSITE" id="PS51733">
    <property type="entry name" value="BPL_LPL_CATALYTIC"/>
    <property type="match status" value="1"/>
</dbReference>
<feature type="domain" description="BPL/LPL catalytic" evidence="2">
    <location>
        <begin position="1"/>
        <end position="190"/>
    </location>
</feature>
<dbReference type="InterPro" id="IPR004143">
    <property type="entry name" value="BPL_LPL_catalytic"/>
</dbReference>
<protein>
    <submittedName>
        <fullName evidence="3">BirA family transcriptional regulator, biotin operon repressor / biotin-[acetyl-CoA-carboxylase] ligase</fullName>
    </submittedName>
</protein>
<dbReference type="STRING" id="478744.SAMN05444359_102241"/>
<dbReference type="NCBIfam" id="TIGR00121">
    <property type="entry name" value="birA_ligase"/>
    <property type="match status" value="1"/>
</dbReference>
<evidence type="ECO:0000313" key="4">
    <source>
        <dbReference type="Proteomes" id="UP000199021"/>
    </source>
</evidence>
<reference evidence="4" key="1">
    <citation type="submission" date="2016-10" db="EMBL/GenBank/DDBJ databases">
        <authorList>
            <person name="Varghese N."/>
            <person name="Submissions S."/>
        </authorList>
    </citation>
    <scope>NUCLEOTIDE SEQUENCE [LARGE SCALE GENOMIC DNA]</scope>
    <source>
        <strain evidence="4">DSM 24740</strain>
    </source>
</reference>
<dbReference type="CDD" id="cd16442">
    <property type="entry name" value="BPL"/>
    <property type="match status" value="1"/>
</dbReference>
<dbReference type="EMBL" id="FOFB01000002">
    <property type="protein sequence ID" value="SEP80679.1"/>
    <property type="molecule type" value="Genomic_DNA"/>
</dbReference>
<organism evidence="3 4">
    <name type="scientific">Neolewinella agarilytica</name>
    <dbReference type="NCBI Taxonomy" id="478744"/>
    <lineage>
        <taxon>Bacteria</taxon>
        <taxon>Pseudomonadati</taxon>
        <taxon>Bacteroidota</taxon>
        <taxon>Saprospiria</taxon>
        <taxon>Saprospirales</taxon>
        <taxon>Lewinellaceae</taxon>
        <taxon>Neolewinella</taxon>
    </lineage>
</organism>